<gene>
    <name evidence="3" type="ORF">OKA104_LOCUS24872</name>
    <name evidence="2" type="ORF">VCS650_LOCUS36456</name>
</gene>
<dbReference type="InterPro" id="IPR015915">
    <property type="entry name" value="Kelch-typ_b-propeller"/>
</dbReference>
<keyword evidence="1" id="KW-0880">Kelch repeat</keyword>
<protein>
    <submittedName>
        <fullName evidence="3">Uncharacterized protein</fullName>
    </submittedName>
</protein>
<comment type="caution">
    <text evidence="3">The sequence shown here is derived from an EMBL/GenBank/DDBJ whole genome shotgun (WGS) entry which is preliminary data.</text>
</comment>
<organism evidence="3 4">
    <name type="scientific">Adineta steineri</name>
    <dbReference type="NCBI Taxonomy" id="433720"/>
    <lineage>
        <taxon>Eukaryota</taxon>
        <taxon>Metazoa</taxon>
        <taxon>Spiralia</taxon>
        <taxon>Gnathifera</taxon>
        <taxon>Rotifera</taxon>
        <taxon>Eurotatoria</taxon>
        <taxon>Bdelloidea</taxon>
        <taxon>Adinetida</taxon>
        <taxon>Adinetidae</taxon>
        <taxon>Adineta</taxon>
    </lineage>
</organism>
<name>A0A819ILF9_9BILA</name>
<dbReference type="EMBL" id="CAJNON010000896">
    <property type="protein sequence ID" value="CAF1400363.1"/>
    <property type="molecule type" value="Genomic_DNA"/>
</dbReference>
<dbReference type="AlphaFoldDB" id="A0A819ILF9"/>
<evidence type="ECO:0000313" key="3">
    <source>
        <dbReference type="EMBL" id="CAF3913818.1"/>
    </source>
</evidence>
<dbReference type="InterPro" id="IPR037293">
    <property type="entry name" value="Gal_Oxidase_central_sf"/>
</dbReference>
<evidence type="ECO:0000313" key="2">
    <source>
        <dbReference type="EMBL" id="CAF1400363.1"/>
    </source>
</evidence>
<evidence type="ECO:0000313" key="4">
    <source>
        <dbReference type="Proteomes" id="UP000663881"/>
    </source>
</evidence>
<accession>A0A819ILF9</accession>
<reference evidence="3" key="1">
    <citation type="submission" date="2021-02" db="EMBL/GenBank/DDBJ databases">
        <authorList>
            <person name="Nowell W R."/>
        </authorList>
    </citation>
    <scope>NUCLEOTIDE SEQUENCE</scope>
</reference>
<dbReference type="Proteomes" id="UP000663891">
    <property type="component" value="Unassembled WGS sequence"/>
</dbReference>
<dbReference type="SMART" id="SM00612">
    <property type="entry name" value="Kelch"/>
    <property type="match status" value="1"/>
</dbReference>
<dbReference type="Proteomes" id="UP000663881">
    <property type="component" value="Unassembled WGS sequence"/>
</dbReference>
<dbReference type="EMBL" id="CAJOAY010002034">
    <property type="protein sequence ID" value="CAF3913818.1"/>
    <property type="molecule type" value="Genomic_DNA"/>
</dbReference>
<dbReference type="SUPFAM" id="SSF117281">
    <property type="entry name" value="Kelch motif"/>
    <property type="match status" value="1"/>
</dbReference>
<dbReference type="Gene3D" id="2.130.10.80">
    <property type="entry name" value="Galactose oxidase/kelch, beta-propeller"/>
    <property type="match status" value="1"/>
</dbReference>
<dbReference type="Pfam" id="PF01344">
    <property type="entry name" value="Kelch_1"/>
    <property type="match status" value="1"/>
</dbReference>
<proteinExistence type="predicted"/>
<evidence type="ECO:0000256" key="1">
    <source>
        <dbReference type="ARBA" id="ARBA00022441"/>
    </source>
</evidence>
<sequence length="88" mass="9842">MSLLTNEKVLVVGGYNGDRMNSSELYNTSTDTWTIDSSMNDARDVHQTSILTDGKVLATGGFANVDTNIGLKRVHSQKRYNFCYIDYL</sequence>
<dbReference type="OrthoDB" id="1022638at2759"/>
<dbReference type="InterPro" id="IPR006652">
    <property type="entry name" value="Kelch_1"/>
</dbReference>